<dbReference type="PANTHER" id="PTHR13037:SF24">
    <property type="entry name" value="POLYCOMB PROTEIN PCL-RELATED"/>
    <property type="match status" value="1"/>
</dbReference>
<feature type="transmembrane region" description="Helical" evidence="3">
    <location>
        <begin position="668"/>
        <end position="687"/>
    </location>
</feature>
<protein>
    <submittedName>
        <fullName evidence="4">Disintegrin and metalloproteinase domain-containing protein 29 (ADAM 29) (Cancer/testis antigen 73) (CT73)</fullName>
    </submittedName>
</protein>
<comment type="caution">
    <text evidence="4">The sequence shown here is derived from an EMBL/GenBank/DDBJ whole genome shotgun (WGS) entry which is preliminary data.</text>
</comment>
<keyword evidence="5" id="KW-1185">Reference proteome</keyword>
<sequence>MDEAERVEIAGHVGRLGTELIRFAELARARLNAMQDRGVPNLSLEDQPHPAIYLEAGLGPWGKDKGDTLHRWRSSPVQRPRELPEPPESPGPGGYFLEAPRRHCRASVQSQEIPEPPESPGELGHGPPRAQRAQRPYELPEPPCVVEEPPEPPDSPQDAGFGADGRRGTPDSGRKGRGPKLFLPMPMPCQLEEQHPPPESPGTPEPPWTPEETESPTATAVEAAVGNRSRSAAFALEPPLAPQAAEPPLAPRAAEPPLALQVVEPPLAPQAAEPPLAPRAAEPPMALQVVEPPLAPEAAEPPLAPRAAEPPLAPQVVEPPLAPQDGAELERRSIFSWRRTEDGAEQDRRSVFSWGRPEDEDWDGRSVFSWGCPEGRAAQAKGSVFSWSEASSRSASRVGPLEPLAPPETQRAIGRPARPRPACDEGRRPTRPSRKAPRTKKLRATSAALSLSALGRLHAEVQELRRQMALLDPVRGAHVALAPAAVQETREPVGELRRPVWTGGRGRCVREKRLRLPPSGEQHWSPMAEDSPLVADVERGRSGFLEDNGLHKGLVRKHVQRLFGAHNNPKFAEHAENAFRAACALVFFAIPLTMPEGIWDFRDHVIDLGFYNSGVCLFIIFNLGTTFGQAFNSCQSGLKGSLAQAFIGWTMYTIWPKGVTQDWEESQMAFYGGLAVGIVYVTSLLIFRFSLPLQMFGISGFAGTWMTFLDPMKPANITPPWNAGYAIKHDTLTQSFACTGVGMLAVMFASCLPYPRWSLAFVTENQLHTNAEMIRVMRTVVDYYARKQTNKYIKDKVIRRLARLKGLTHENKPLLAAAWWECFSSGGSQVKRQVLSSMHDATEGLVDIIWNTWQETMAEDYSDIDKELMIKMRGRLDEVMKAMEVTLNLLVKAASDGSLTEGELRALEKSFEEQEQKDKQMADAFRTARKELTQGKAEVIYKKIRISQLLVYSFSEALGKTKCLAQMVHQFMKEKQEQKKPTRTAPLDLVKKIEMPPPPELDGAKDLCRNLTEKSHVVYASRALIAFFFSFTIGWFGFRDVFQPRTAAIAGTTPFLITLYVGSALVSDLNRIQGLMLGYVMAQILASLAATCSALDLTIHLTITWIWVLVGVFVRESSSTFSSIGSMAAAFGASTLLAHNCRDSHINKSSIFESLACNCIAVLITTIVNLIVPSEPACDQAVKHLQDCWSVIRVSLDELCNPQVKIVTFRSSEAGALLQKAKTMGGEAAFEPRLWYTPWQSTLFDGVAEDTQHMVATLAVLEHACGSNGGPKKEALRQLQERSAVFRSSSGNTVLRKLDVDKKLIDIFKHHTIQRPTILGDSSVYQTFEEEDQRAEREFMEKDLAKVFASEKDRETASVADDEMASIATALANMARMKDQLRSVQHRCLNERSRVEGGFFFSQTCEVLWLLGRWEILAYSSPA</sequence>
<feature type="compositionally biased region" description="Low complexity" evidence="2">
    <location>
        <begin position="232"/>
        <end position="260"/>
    </location>
</feature>
<feature type="region of interest" description="Disordered" evidence="2">
    <location>
        <begin position="391"/>
        <end position="443"/>
    </location>
</feature>
<keyword evidence="3" id="KW-1133">Transmembrane helix</keyword>
<feature type="region of interest" description="Disordered" evidence="2">
    <location>
        <begin position="57"/>
        <end position="329"/>
    </location>
</feature>
<feature type="compositionally biased region" description="Basic and acidic residues" evidence="2">
    <location>
        <begin position="164"/>
        <end position="174"/>
    </location>
</feature>
<keyword evidence="3" id="KW-0472">Membrane</keyword>
<dbReference type="GO" id="GO:0008237">
    <property type="term" value="F:metallopeptidase activity"/>
    <property type="evidence" value="ECO:0007669"/>
    <property type="project" value="UniProtKB-KW"/>
</dbReference>
<dbReference type="EMBL" id="CAXAMM010006113">
    <property type="protein sequence ID" value="CAK9009874.1"/>
    <property type="molecule type" value="Genomic_DNA"/>
</dbReference>
<accession>A0ABP0J696</accession>
<gene>
    <name evidence="4" type="ORF">SCF082_LOCUS10447</name>
</gene>
<keyword evidence="1" id="KW-0945">Host-virus interaction</keyword>
<keyword evidence="4" id="KW-0378">Hydrolase</keyword>
<evidence type="ECO:0000256" key="1">
    <source>
        <dbReference type="ARBA" id="ARBA00022581"/>
    </source>
</evidence>
<feature type="compositionally biased region" description="Low complexity" evidence="2">
    <location>
        <begin position="269"/>
        <end position="287"/>
    </location>
</feature>
<keyword evidence="4" id="KW-0482">Metalloprotease</keyword>
<evidence type="ECO:0000313" key="5">
    <source>
        <dbReference type="Proteomes" id="UP001642464"/>
    </source>
</evidence>
<reference evidence="4 5" key="1">
    <citation type="submission" date="2024-02" db="EMBL/GenBank/DDBJ databases">
        <authorList>
            <person name="Chen Y."/>
            <person name="Shah S."/>
            <person name="Dougan E. K."/>
            <person name="Thang M."/>
            <person name="Chan C."/>
        </authorList>
    </citation>
    <scope>NUCLEOTIDE SEQUENCE [LARGE SCALE GENOMIC DNA]</scope>
</reference>
<feature type="transmembrane region" description="Helical" evidence="3">
    <location>
        <begin position="1079"/>
        <end position="1108"/>
    </location>
</feature>
<evidence type="ECO:0000313" key="4">
    <source>
        <dbReference type="EMBL" id="CAK9009874.1"/>
    </source>
</evidence>
<evidence type="ECO:0000256" key="2">
    <source>
        <dbReference type="SAM" id="MobiDB-lite"/>
    </source>
</evidence>
<feature type="compositionally biased region" description="Basic residues" evidence="2">
    <location>
        <begin position="429"/>
        <end position="443"/>
    </location>
</feature>
<feature type="transmembrane region" description="Helical" evidence="3">
    <location>
        <begin position="1017"/>
        <end position="1036"/>
    </location>
</feature>
<proteinExistence type="predicted"/>
<feature type="compositionally biased region" description="Low complexity" evidence="2">
    <location>
        <begin position="296"/>
        <end position="310"/>
    </location>
</feature>
<feature type="transmembrane region" description="Helical" evidence="3">
    <location>
        <begin position="1048"/>
        <end position="1067"/>
    </location>
</feature>
<keyword evidence="3" id="KW-0812">Transmembrane</keyword>
<feature type="transmembrane region" description="Helical" evidence="3">
    <location>
        <begin position="578"/>
        <end position="598"/>
    </location>
</feature>
<feature type="transmembrane region" description="Helical" evidence="3">
    <location>
        <begin position="1120"/>
        <end position="1139"/>
    </location>
</feature>
<dbReference type="PANTHER" id="PTHR13037">
    <property type="entry name" value="FORMIN"/>
    <property type="match status" value="1"/>
</dbReference>
<feature type="transmembrane region" description="Helical" evidence="3">
    <location>
        <begin position="1151"/>
        <end position="1172"/>
    </location>
</feature>
<organism evidence="4 5">
    <name type="scientific">Durusdinium trenchii</name>
    <dbReference type="NCBI Taxonomy" id="1381693"/>
    <lineage>
        <taxon>Eukaryota</taxon>
        <taxon>Sar</taxon>
        <taxon>Alveolata</taxon>
        <taxon>Dinophyceae</taxon>
        <taxon>Suessiales</taxon>
        <taxon>Symbiodiniaceae</taxon>
        <taxon>Durusdinium</taxon>
    </lineage>
</organism>
<feature type="compositionally biased region" description="Pro residues" evidence="2">
    <location>
        <begin position="197"/>
        <end position="209"/>
    </location>
</feature>
<evidence type="ECO:0000256" key="3">
    <source>
        <dbReference type="SAM" id="Phobius"/>
    </source>
</evidence>
<keyword evidence="4" id="KW-0645">Protease</keyword>
<name>A0ABP0J696_9DINO</name>
<feature type="compositionally biased region" description="Low complexity" evidence="2">
    <location>
        <begin position="215"/>
        <end position="224"/>
    </location>
</feature>
<feature type="transmembrane region" description="Helical" evidence="3">
    <location>
        <begin position="610"/>
        <end position="631"/>
    </location>
</feature>
<dbReference type="Proteomes" id="UP001642464">
    <property type="component" value="Unassembled WGS sequence"/>
</dbReference>